<protein>
    <recommendedName>
        <fullName evidence="1">MATH domain-containing protein</fullName>
    </recommendedName>
</protein>
<feature type="domain" description="MATH" evidence="1">
    <location>
        <begin position="16"/>
        <end position="78"/>
    </location>
</feature>
<accession>A0AAV4PUT3</accession>
<dbReference type="Gene3D" id="2.60.210.10">
    <property type="entry name" value="Apoptosis, Tumor Necrosis Factor Receptor Associated Protein 2, Chain A"/>
    <property type="match status" value="1"/>
</dbReference>
<gene>
    <name evidence="2" type="ORF">CEXT_107911</name>
</gene>
<proteinExistence type="predicted"/>
<organism evidence="2 3">
    <name type="scientific">Caerostris extrusa</name>
    <name type="common">Bark spider</name>
    <name type="synonym">Caerostris bankana</name>
    <dbReference type="NCBI Taxonomy" id="172846"/>
    <lineage>
        <taxon>Eukaryota</taxon>
        <taxon>Metazoa</taxon>
        <taxon>Ecdysozoa</taxon>
        <taxon>Arthropoda</taxon>
        <taxon>Chelicerata</taxon>
        <taxon>Arachnida</taxon>
        <taxon>Araneae</taxon>
        <taxon>Araneomorphae</taxon>
        <taxon>Entelegynae</taxon>
        <taxon>Araneoidea</taxon>
        <taxon>Araneidae</taxon>
        <taxon>Caerostris</taxon>
    </lineage>
</organism>
<sequence>MERDGLLSLYPRRFEDGNYIGYFLYRDKDCSSVNDIEIDYELSFMAADGSTLQEYKAINRTMSKDKGEGWPNFVTRNKVFLRKDHAFLAR</sequence>
<dbReference type="InterPro" id="IPR008974">
    <property type="entry name" value="TRAF-like"/>
</dbReference>
<evidence type="ECO:0000259" key="1">
    <source>
        <dbReference type="Pfam" id="PF00917"/>
    </source>
</evidence>
<evidence type="ECO:0000313" key="2">
    <source>
        <dbReference type="EMBL" id="GIX99921.1"/>
    </source>
</evidence>
<reference evidence="2 3" key="1">
    <citation type="submission" date="2021-06" db="EMBL/GenBank/DDBJ databases">
        <title>Caerostris extrusa draft genome.</title>
        <authorList>
            <person name="Kono N."/>
            <person name="Arakawa K."/>
        </authorList>
    </citation>
    <scope>NUCLEOTIDE SEQUENCE [LARGE SCALE GENOMIC DNA]</scope>
</reference>
<dbReference type="Pfam" id="PF00917">
    <property type="entry name" value="MATH"/>
    <property type="match status" value="1"/>
</dbReference>
<dbReference type="InterPro" id="IPR002083">
    <property type="entry name" value="MATH/TRAF_dom"/>
</dbReference>
<evidence type="ECO:0000313" key="3">
    <source>
        <dbReference type="Proteomes" id="UP001054945"/>
    </source>
</evidence>
<dbReference type="Proteomes" id="UP001054945">
    <property type="component" value="Unassembled WGS sequence"/>
</dbReference>
<dbReference type="AlphaFoldDB" id="A0AAV4PUT3"/>
<name>A0AAV4PUT3_CAEEX</name>
<dbReference type="CDD" id="cd00121">
    <property type="entry name" value="MATH"/>
    <property type="match status" value="1"/>
</dbReference>
<dbReference type="SUPFAM" id="SSF49599">
    <property type="entry name" value="TRAF domain-like"/>
    <property type="match status" value="1"/>
</dbReference>
<keyword evidence="3" id="KW-1185">Reference proteome</keyword>
<comment type="caution">
    <text evidence="2">The sequence shown here is derived from an EMBL/GenBank/DDBJ whole genome shotgun (WGS) entry which is preliminary data.</text>
</comment>
<dbReference type="EMBL" id="BPLR01005114">
    <property type="protein sequence ID" value="GIX99921.1"/>
    <property type="molecule type" value="Genomic_DNA"/>
</dbReference>